<name>A0A1X7U7I5_AMPQE</name>
<proteinExistence type="predicted"/>
<keyword evidence="1" id="KW-0732">Signal</keyword>
<accession>A0A1X7U7I5</accession>
<evidence type="ECO:0008006" key="3">
    <source>
        <dbReference type="Google" id="ProtNLM"/>
    </source>
</evidence>
<reference evidence="2" key="1">
    <citation type="submission" date="2017-05" db="UniProtKB">
        <authorList>
            <consortium name="EnsemblMetazoa"/>
        </authorList>
    </citation>
    <scope>IDENTIFICATION</scope>
</reference>
<protein>
    <recommendedName>
        <fullName evidence="3">DUF1565 domain-containing protein</fullName>
    </recommendedName>
</protein>
<feature type="signal peptide" evidence="1">
    <location>
        <begin position="1"/>
        <end position="21"/>
    </location>
</feature>
<dbReference type="InterPro" id="IPR012334">
    <property type="entry name" value="Pectin_lyas_fold"/>
</dbReference>
<dbReference type="EnsemblMetazoa" id="Aqu2.1.23735_001">
    <property type="protein sequence ID" value="Aqu2.1.23735_001"/>
    <property type="gene ID" value="Aqu2.1.23735"/>
</dbReference>
<feature type="chain" id="PRO_5010874238" description="DUF1565 domain-containing protein" evidence="1">
    <location>
        <begin position="22"/>
        <end position="269"/>
    </location>
</feature>
<dbReference type="AlphaFoldDB" id="A0A1X7U7I5"/>
<evidence type="ECO:0000256" key="1">
    <source>
        <dbReference type="SAM" id="SignalP"/>
    </source>
</evidence>
<dbReference type="InterPro" id="IPR011050">
    <property type="entry name" value="Pectin_lyase_fold/virulence"/>
</dbReference>
<dbReference type="Gene3D" id="2.160.20.10">
    <property type="entry name" value="Single-stranded right-handed beta-helix, Pectin lyase-like"/>
    <property type="match status" value="1"/>
</dbReference>
<dbReference type="InParanoid" id="A0A1X7U7I5"/>
<evidence type="ECO:0000313" key="2">
    <source>
        <dbReference type="EnsemblMetazoa" id="Aqu2.1.23735_001"/>
    </source>
</evidence>
<dbReference type="SUPFAM" id="SSF51126">
    <property type="entry name" value="Pectin lyase-like"/>
    <property type="match status" value="1"/>
</dbReference>
<sequence>MIMKSFLLISLLAASITVLQSATVVYVSENASNDPSCLDGGESQPCSNLTLVLDYIRSQSNTEVYIRPGHYVLSSNVRLTFEEVENVLLKGDGEGAVDITCKGYTGMSGLSFVNSSNVSIVGISFVGCGTEHNSTSLIFPIHDSSYDFHTFYASLYFESCSNISLDTISVSDSLGIAVQFYYTPDVSIIDSTFTNNSMGMSNISGGVYIEFPYCLPGANCSNTNVPVEYVTNSKCSYSVGQRDDEVFSPYFSISCKYHCPTVCYCCIRV</sequence>
<organism evidence="2">
    <name type="scientific">Amphimedon queenslandica</name>
    <name type="common">Sponge</name>
    <dbReference type="NCBI Taxonomy" id="400682"/>
    <lineage>
        <taxon>Eukaryota</taxon>
        <taxon>Metazoa</taxon>
        <taxon>Porifera</taxon>
        <taxon>Demospongiae</taxon>
        <taxon>Heteroscleromorpha</taxon>
        <taxon>Haplosclerida</taxon>
        <taxon>Niphatidae</taxon>
        <taxon>Amphimedon</taxon>
    </lineage>
</organism>